<name>A0A5C7I1G2_9ROSI</name>
<evidence type="ECO:0000256" key="2">
    <source>
        <dbReference type="ARBA" id="ARBA00023015"/>
    </source>
</evidence>
<keyword evidence="2" id="KW-0805">Transcription regulation</keyword>
<reference evidence="10" key="1">
    <citation type="journal article" date="2019" name="Gigascience">
        <title>De novo genome assembly of the endangered Acer yangbiense, a plant species with extremely small populations endemic to Yunnan Province, China.</title>
        <authorList>
            <person name="Yang J."/>
            <person name="Wariss H.M."/>
            <person name="Tao L."/>
            <person name="Zhang R."/>
            <person name="Yun Q."/>
            <person name="Hollingsworth P."/>
            <person name="Dao Z."/>
            <person name="Luo G."/>
            <person name="Guo H."/>
            <person name="Ma Y."/>
            <person name="Sun W."/>
        </authorList>
    </citation>
    <scope>NUCLEOTIDE SEQUENCE [LARGE SCALE GENOMIC DNA]</scope>
    <source>
        <strain evidence="10">cv. Malutang</strain>
    </source>
</reference>
<keyword evidence="10" id="KW-1185">Reference proteome</keyword>
<gene>
    <name evidence="9" type="ORF">EZV62_010357</name>
</gene>
<dbReference type="AlphaFoldDB" id="A0A5C7I1G2"/>
<dbReference type="EMBL" id="VAHF01000004">
    <property type="protein sequence ID" value="TXG63363.1"/>
    <property type="molecule type" value="Genomic_DNA"/>
</dbReference>
<comment type="similarity">
    <text evidence="6">Belongs to the AP2/ERF transcription factor family. ERF subfamily.</text>
</comment>
<evidence type="ECO:0000256" key="4">
    <source>
        <dbReference type="ARBA" id="ARBA00023163"/>
    </source>
</evidence>
<evidence type="ECO:0000256" key="7">
    <source>
        <dbReference type="SAM" id="MobiDB-lite"/>
    </source>
</evidence>
<dbReference type="PANTHER" id="PTHR31190">
    <property type="entry name" value="DNA-BINDING DOMAIN"/>
    <property type="match status" value="1"/>
</dbReference>
<dbReference type="SUPFAM" id="SSF54171">
    <property type="entry name" value="DNA-binding domain"/>
    <property type="match status" value="1"/>
</dbReference>
<comment type="caution">
    <text evidence="9">The sequence shown here is derived from an EMBL/GenBank/DDBJ whole genome shotgun (WGS) entry which is preliminary data.</text>
</comment>
<protein>
    <recommendedName>
        <fullName evidence="8">AP2/ERF domain-containing protein</fullName>
    </recommendedName>
</protein>
<dbReference type="GO" id="GO:0003700">
    <property type="term" value="F:DNA-binding transcription factor activity"/>
    <property type="evidence" value="ECO:0007669"/>
    <property type="project" value="InterPro"/>
</dbReference>
<feature type="domain" description="AP2/ERF" evidence="8">
    <location>
        <begin position="79"/>
        <end position="136"/>
    </location>
</feature>
<dbReference type="InterPro" id="IPR016177">
    <property type="entry name" value="DNA-bd_dom_sf"/>
</dbReference>
<dbReference type="InterPro" id="IPR001471">
    <property type="entry name" value="AP2/ERF_dom"/>
</dbReference>
<evidence type="ECO:0000256" key="1">
    <source>
        <dbReference type="ARBA" id="ARBA00004123"/>
    </source>
</evidence>
<evidence type="ECO:0000256" key="6">
    <source>
        <dbReference type="ARBA" id="ARBA00024343"/>
    </source>
</evidence>
<feature type="region of interest" description="Disordered" evidence="7">
    <location>
        <begin position="55"/>
        <end position="77"/>
    </location>
</feature>
<evidence type="ECO:0000256" key="3">
    <source>
        <dbReference type="ARBA" id="ARBA00023125"/>
    </source>
</evidence>
<sequence>MCGGAILADLIPHRRGCRVTASDIWPNSPFATKPNFESYQTPLAHDDDYSSFATLKRPQNPSSGDGQMEKKAKRQRKNLYRGIRQRPWGKWAAEIRDPRKGVRVWLGTFNTAEEAARAYDREARKIRGKKAKVNFPNEDEDYVHDDNINNNIIIATTRYHHNPTLYQPQTNNFSNTTLSESVGFGFGYDQKNQQQIGGGYEAGFADQIVGSCEVNSGSESGTDGVFDSTELPNCNQNVNDGSVSQVKMKEEERRLSEEEDSELQKLSEELIEYDNFIKLYQLPYLDGKSPVPNKELESVVADIWSFDDDAAPVTSTTL</sequence>
<dbReference type="PANTHER" id="PTHR31190:SF376">
    <property type="entry name" value="EREB-LIKE PROTEIN"/>
    <property type="match status" value="1"/>
</dbReference>
<comment type="subcellular location">
    <subcellularLocation>
        <location evidence="1">Nucleus</location>
    </subcellularLocation>
</comment>
<dbReference type="Gene3D" id="3.30.730.10">
    <property type="entry name" value="AP2/ERF domain"/>
    <property type="match status" value="1"/>
</dbReference>
<dbReference type="InterPro" id="IPR036955">
    <property type="entry name" value="AP2/ERF_dom_sf"/>
</dbReference>
<evidence type="ECO:0000313" key="9">
    <source>
        <dbReference type="EMBL" id="TXG63363.1"/>
    </source>
</evidence>
<dbReference type="PROSITE" id="PS51032">
    <property type="entry name" value="AP2_ERF"/>
    <property type="match status" value="1"/>
</dbReference>
<dbReference type="PRINTS" id="PR00367">
    <property type="entry name" value="ETHRSPELEMNT"/>
</dbReference>
<keyword evidence="3" id="KW-0238">DNA-binding</keyword>
<organism evidence="9 10">
    <name type="scientific">Acer yangbiense</name>
    <dbReference type="NCBI Taxonomy" id="1000413"/>
    <lineage>
        <taxon>Eukaryota</taxon>
        <taxon>Viridiplantae</taxon>
        <taxon>Streptophyta</taxon>
        <taxon>Embryophyta</taxon>
        <taxon>Tracheophyta</taxon>
        <taxon>Spermatophyta</taxon>
        <taxon>Magnoliopsida</taxon>
        <taxon>eudicotyledons</taxon>
        <taxon>Gunneridae</taxon>
        <taxon>Pentapetalae</taxon>
        <taxon>rosids</taxon>
        <taxon>malvids</taxon>
        <taxon>Sapindales</taxon>
        <taxon>Sapindaceae</taxon>
        <taxon>Hippocastanoideae</taxon>
        <taxon>Acereae</taxon>
        <taxon>Acer</taxon>
    </lineage>
</organism>
<evidence type="ECO:0000259" key="8">
    <source>
        <dbReference type="PROSITE" id="PS51032"/>
    </source>
</evidence>
<feature type="compositionally biased region" description="Polar residues" evidence="7">
    <location>
        <begin position="55"/>
        <end position="65"/>
    </location>
</feature>
<evidence type="ECO:0000313" key="10">
    <source>
        <dbReference type="Proteomes" id="UP000323000"/>
    </source>
</evidence>
<dbReference type="GO" id="GO:0005634">
    <property type="term" value="C:nucleus"/>
    <property type="evidence" value="ECO:0007669"/>
    <property type="project" value="UniProtKB-SubCell"/>
</dbReference>
<dbReference type="OrthoDB" id="1930411at2759"/>
<dbReference type="InterPro" id="IPR044808">
    <property type="entry name" value="ERF_plant"/>
</dbReference>
<dbReference type="GO" id="GO:0009873">
    <property type="term" value="P:ethylene-activated signaling pathway"/>
    <property type="evidence" value="ECO:0007669"/>
    <property type="project" value="InterPro"/>
</dbReference>
<keyword evidence="5" id="KW-0539">Nucleus</keyword>
<dbReference type="Pfam" id="PF00847">
    <property type="entry name" value="AP2"/>
    <property type="match status" value="1"/>
</dbReference>
<accession>A0A5C7I1G2</accession>
<dbReference type="Proteomes" id="UP000323000">
    <property type="component" value="Chromosome 4"/>
</dbReference>
<keyword evidence="4" id="KW-0804">Transcription</keyword>
<dbReference type="CDD" id="cd00018">
    <property type="entry name" value="AP2"/>
    <property type="match status" value="1"/>
</dbReference>
<dbReference type="SMART" id="SM00380">
    <property type="entry name" value="AP2"/>
    <property type="match status" value="1"/>
</dbReference>
<dbReference type="FunFam" id="3.30.730.10:FF:000001">
    <property type="entry name" value="Ethylene-responsive transcription factor 2"/>
    <property type="match status" value="1"/>
</dbReference>
<evidence type="ECO:0000256" key="5">
    <source>
        <dbReference type="ARBA" id="ARBA00023242"/>
    </source>
</evidence>
<dbReference type="GO" id="GO:0003677">
    <property type="term" value="F:DNA binding"/>
    <property type="evidence" value="ECO:0007669"/>
    <property type="project" value="UniProtKB-KW"/>
</dbReference>
<proteinExistence type="inferred from homology"/>